<dbReference type="OrthoDB" id="9776628at2"/>
<dbReference type="Gene3D" id="1.10.3210.10">
    <property type="entry name" value="Hypothetical protein af1432"/>
    <property type="match status" value="1"/>
</dbReference>
<dbReference type="InterPro" id="IPR037522">
    <property type="entry name" value="HD_GYP_dom"/>
</dbReference>
<evidence type="ECO:0000313" key="3">
    <source>
        <dbReference type="EMBL" id="SDD71579.1"/>
    </source>
</evidence>
<evidence type="ECO:0000259" key="1">
    <source>
        <dbReference type="PROSITE" id="PS51831"/>
    </source>
</evidence>
<feature type="domain" description="HD-GYP" evidence="2">
    <location>
        <begin position="21"/>
        <end position="217"/>
    </location>
</feature>
<evidence type="ECO:0000259" key="2">
    <source>
        <dbReference type="PROSITE" id="PS51832"/>
    </source>
</evidence>
<protein>
    <submittedName>
        <fullName evidence="3">HDIG domain-containing protein</fullName>
    </submittedName>
</protein>
<dbReference type="PANTHER" id="PTHR43155:SF2">
    <property type="entry name" value="CYCLIC DI-GMP PHOSPHODIESTERASE PA4108"/>
    <property type="match status" value="1"/>
</dbReference>
<evidence type="ECO:0000313" key="4">
    <source>
        <dbReference type="Proteomes" id="UP000243205"/>
    </source>
</evidence>
<name>A0A1G6X0I4_9BACT</name>
<dbReference type="Proteomes" id="UP000243205">
    <property type="component" value="Unassembled WGS sequence"/>
</dbReference>
<dbReference type="PROSITE" id="PS51832">
    <property type="entry name" value="HD_GYP"/>
    <property type="match status" value="1"/>
</dbReference>
<feature type="domain" description="HD" evidence="1">
    <location>
        <begin position="43"/>
        <end position="165"/>
    </location>
</feature>
<dbReference type="Pfam" id="PF13487">
    <property type="entry name" value="HD_5"/>
    <property type="match status" value="1"/>
</dbReference>
<organism evidence="3 4">
    <name type="scientific">Desulfuromonas thiophila</name>
    <dbReference type="NCBI Taxonomy" id="57664"/>
    <lineage>
        <taxon>Bacteria</taxon>
        <taxon>Pseudomonadati</taxon>
        <taxon>Thermodesulfobacteriota</taxon>
        <taxon>Desulfuromonadia</taxon>
        <taxon>Desulfuromonadales</taxon>
        <taxon>Desulfuromonadaceae</taxon>
        <taxon>Desulfuromonas</taxon>
    </lineage>
</organism>
<dbReference type="InterPro" id="IPR003607">
    <property type="entry name" value="HD/PDEase_dom"/>
</dbReference>
<dbReference type="AlphaFoldDB" id="A0A1G6X0I4"/>
<sequence>MTQMTYEAIDGFRINLNDRGVHYVFDSFLDILLQLLAYRDHYTYQHSLRVAALSCRIGERLGLAEDEILALEHGGLIHDIGKLSIPDDVLLKPGRFSPVDRCIMNSHSLIGARLFENRGIDERIVEIILRHHERLDGSGYPEGLGATGLSIFPRIVAAADVYEALTARRPYKPDRSSAEALDLLWLDVRDGKLDGAVVEALATEVRDWNPLTVQGHNPVEDLVRLEDFRQTCYFREPLSQFYSYRYLFSFDQNRQTPLSAAPYALFALCFKHLKRHNQQRGYLEMDEILCAIGERLQERIAARVDLSPRQQEPPLLFLKKGADYIIYNRFDRQRCRLLRRLVADCINEADVRWGLECECRHRHFDAGEPFALALDLLFAAEVNSDCTRPDTT</sequence>
<dbReference type="SUPFAM" id="SSF109604">
    <property type="entry name" value="HD-domain/PDEase-like"/>
    <property type="match status" value="1"/>
</dbReference>
<dbReference type="EMBL" id="FNAQ01000001">
    <property type="protein sequence ID" value="SDD71579.1"/>
    <property type="molecule type" value="Genomic_DNA"/>
</dbReference>
<dbReference type="InterPro" id="IPR006675">
    <property type="entry name" value="HDIG_dom"/>
</dbReference>
<dbReference type="PROSITE" id="PS51831">
    <property type="entry name" value="HD"/>
    <property type="match status" value="1"/>
</dbReference>
<dbReference type="InterPro" id="IPR006674">
    <property type="entry name" value="HD_domain"/>
</dbReference>
<dbReference type="STRING" id="57664.SAMN05661003_10196"/>
<dbReference type="PANTHER" id="PTHR43155">
    <property type="entry name" value="CYCLIC DI-GMP PHOSPHODIESTERASE PA4108-RELATED"/>
    <property type="match status" value="1"/>
</dbReference>
<reference evidence="4" key="1">
    <citation type="submission" date="2016-10" db="EMBL/GenBank/DDBJ databases">
        <authorList>
            <person name="Varghese N."/>
            <person name="Submissions S."/>
        </authorList>
    </citation>
    <scope>NUCLEOTIDE SEQUENCE [LARGE SCALE GENOMIC DNA]</scope>
    <source>
        <strain evidence="4">DSM 8987</strain>
    </source>
</reference>
<dbReference type="NCBIfam" id="TIGR00277">
    <property type="entry name" value="HDIG"/>
    <property type="match status" value="1"/>
</dbReference>
<accession>A0A1G6X0I4</accession>
<keyword evidence="4" id="KW-1185">Reference proteome</keyword>
<gene>
    <name evidence="3" type="ORF">SAMN05661003_10196</name>
</gene>
<proteinExistence type="predicted"/>
<dbReference type="CDD" id="cd00077">
    <property type="entry name" value="HDc"/>
    <property type="match status" value="1"/>
</dbReference>
<dbReference type="SMART" id="SM00471">
    <property type="entry name" value="HDc"/>
    <property type="match status" value="1"/>
</dbReference>